<dbReference type="AlphaFoldDB" id="A0A160P1L0"/>
<accession>A0A160P1L0</accession>
<name>A0A160P1L0_STRLU</name>
<evidence type="ECO:0000259" key="1">
    <source>
        <dbReference type="Pfam" id="PF26607"/>
    </source>
</evidence>
<dbReference type="Pfam" id="PF26607">
    <property type="entry name" value="DUF8189"/>
    <property type="match status" value="1"/>
</dbReference>
<evidence type="ECO:0000313" key="3">
    <source>
        <dbReference type="Proteomes" id="UP000217676"/>
    </source>
</evidence>
<reference evidence="2 3" key="1">
    <citation type="journal article" date="2016" name="Genome Announc.">
        <title>Complete Genome Sequence of Thiostrepton-Producing Streptomyces laurentii ATCC 31255.</title>
        <authorList>
            <person name="Doi K."/>
            <person name="Fujino Y."/>
            <person name="Nagayoshi Y."/>
            <person name="Ohshima T."/>
            <person name="Ogata S."/>
        </authorList>
    </citation>
    <scope>NUCLEOTIDE SEQUENCE [LARGE SCALE GENOMIC DNA]</scope>
    <source>
        <strain evidence="2 3">ATCC 31255</strain>
    </source>
</reference>
<dbReference type="Gene3D" id="2.120.10.70">
    <property type="entry name" value="Fucose-specific lectin"/>
    <property type="match status" value="1"/>
</dbReference>
<evidence type="ECO:0000313" key="2">
    <source>
        <dbReference type="EMBL" id="BAU85327.1"/>
    </source>
</evidence>
<sequence length="166" mass="17783">MRTVSNVRYASPFSWVALNASQELEVFVLGPGGSVEHIWQTEPSDGRAPGRRPLGGGNVVGTPAVGVNTDGRLDVIARQEDGTLEHRWRTNPAPDGRWTPGWTPLYYDSQLVIGDPMAAANSDGRLEVFALFGDGTIRCAWQNAAGNDIDWSAWHSLGVPGSTPGA</sequence>
<gene>
    <name evidence="2" type="ORF">SLA_4439</name>
</gene>
<proteinExistence type="predicted"/>
<feature type="domain" description="PLL-like beta propeller" evidence="1">
    <location>
        <begin position="16"/>
        <end position="158"/>
    </location>
</feature>
<dbReference type="KEGG" id="slau:SLA_4439"/>
<dbReference type="SUPFAM" id="SSF89372">
    <property type="entry name" value="Fucose-specific lectin"/>
    <property type="match status" value="1"/>
</dbReference>
<dbReference type="Proteomes" id="UP000217676">
    <property type="component" value="Chromosome"/>
</dbReference>
<keyword evidence="3" id="KW-1185">Reference proteome</keyword>
<organism evidence="2 3">
    <name type="scientific">Streptomyces laurentii</name>
    <dbReference type="NCBI Taxonomy" id="39478"/>
    <lineage>
        <taxon>Bacteria</taxon>
        <taxon>Bacillati</taxon>
        <taxon>Actinomycetota</taxon>
        <taxon>Actinomycetes</taxon>
        <taxon>Kitasatosporales</taxon>
        <taxon>Streptomycetaceae</taxon>
        <taxon>Streptomyces</taxon>
    </lineage>
</organism>
<protein>
    <recommendedName>
        <fullName evidence="1">PLL-like beta propeller domain-containing protein</fullName>
    </recommendedName>
</protein>
<dbReference type="InterPro" id="IPR058502">
    <property type="entry name" value="PLL-like_beta-prop"/>
</dbReference>
<dbReference type="EMBL" id="AP017424">
    <property type="protein sequence ID" value="BAU85327.1"/>
    <property type="molecule type" value="Genomic_DNA"/>
</dbReference>